<feature type="compositionally biased region" description="Polar residues" evidence="1">
    <location>
        <begin position="158"/>
        <end position="174"/>
    </location>
</feature>
<feature type="compositionally biased region" description="Polar residues" evidence="1">
    <location>
        <begin position="374"/>
        <end position="392"/>
    </location>
</feature>
<dbReference type="GeneID" id="25314870"/>
<feature type="compositionally biased region" description="Polar residues" evidence="1">
    <location>
        <begin position="700"/>
        <end position="715"/>
    </location>
</feature>
<reference evidence="2 3" key="1">
    <citation type="submission" date="2015-04" db="EMBL/GenBank/DDBJ databases">
        <authorList>
            <person name="Heijne W.H."/>
            <person name="Fedorova N.D."/>
            <person name="Nierman W.C."/>
            <person name="Vollebregt A.W."/>
            <person name="Zhao Z."/>
            <person name="Wu L."/>
            <person name="Kumar M."/>
            <person name="Stam H."/>
            <person name="van den Berg M.A."/>
            <person name="Pel H.J."/>
        </authorList>
    </citation>
    <scope>NUCLEOTIDE SEQUENCE [LARGE SCALE GENOMIC DNA]</scope>
    <source>
        <strain evidence="2 3">CBS 393.64</strain>
    </source>
</reference>
<feature type="compositionally biased region" description="Basic and acidic residues" evidence="1">
    <location>
        <begin position="438"/>
        <end position="455"/>
    </location>
</feature>
<feature type="region of interest" description="Disordered" evidence="1">
    <location>
        <begin position="140"/>
        <end position="489"/>
    </location>
</feature>
<evidence type="ECO:0000313" key="3">
    <source>
        <dbReference type="Proteomes" id="UP000053958"/>
    </source>
</evidence>
<dbReference type="OrthoDB" id="435520at2759"/>
<dbReference type="PANTHER" id="PTHR43433:SF10">
    <property type="entry name" value="AB HYDROLASE-1 DOMAIN-CONTAINING PROTEIN"/>
    <property type="match status" value="1"/>
</dbReference>
<dbReference type="PANTHER" id="PTHR43433">
    <property type="entry name" value="HYDROLASE, ALPHA/BETA FOLD FAMILY PROTEIN"/>
    <property type="match status" value="1"/>
</dbReference>
<organism evidence="2 3">
    <name type="scientific">Rasamsonia emersonii (strain ATCC 16479 / CBS 393.64 / IMI 116815)</name>
    <dbReference type="NCBI Taxonomy" id="1408163"/>
    <lineage>
        <taxon>Eukaryota</taxon>
        <taxon>Fungi</taxon>
        <taxon>Dikarya</taxon>
        <taxon>Ascomycota</taxon>
        <taxon>Pezizomycotina</taxon>
        <taxon>Eurotiomycetes</taxon>
        <taxon>Eurotiomycetidae</taxon>
        <taxon>Eurotiales</taxon>
        <taxon>Trichocomaceae</taxon>
        <taxon>Rasamsonia</taxon>
    </lineage>
</organism>
<feature type="compositionally biased region" description="Low complexity" evidence="1">
    <location>
        <begin position="204"/>
        <end position="221"/>
    </location>
</feature>
<dbReference type="RefSeq" id="XP_013330065.1">
    <property type="nucleotide sequence ID" value="XM_013474611.1"/>
</dbReference>
<gene>
    <name evidence="2" type="ORF">T310_2519</name>
</gene>
<feature type="compositionally biased region" description="Basic and acidic residues" evidence="1">
    <location>
        <begin position="337"/>
        <end position="367"/>
    </location>
</feature>
<feature type="compositionally biased region" description="Polar residues" evidence="1">
    <location>
        <begin position="675"/>
        <end position="684"/>
    </location>
</feature>
<keyword evidence="2" id="KW-0378">Hydrolase</keyword>
<accession>A0A0F4Z0Q3</accession>
<feature type="compositionally biased region" description="Basic and acidic residues" evidence="1">
    <location>
        <begin position="1"/>
        <end position="14"/>
    </location>
</feature>
<comment type="caution">
    <text evidence="2">The sequence shown here is derived from an EMBL/GenBank/DDBJ whole genome shotgun (WGS) entry which is preliminary data.</text>
</comment>
<feature type="compositionally biased region" description="Low complexity" evidence="1">
    <location>
        <begin position="57"/>
        <end position="68"/>
    </location>
</feature>
<feature type="region of interest" description="Disordered" evidence="1">
    <location>
        <begin position="1"/>
        <end position="117"/>
    </location>
</feature>
<name>A0A0F4Z0Q3_RASE3</name>
<dbReference type="Gene3D" id="3.40.50.1820">
    <property type="entry name" value="alpha/beta hydrolase"/>
    <property type="match status" value="2"/>
</dbReference>
<dbReference type="GO" id="GO:0016787">
    <property type="term" value="F:hydrolase activity"/>
    <property type="evidence" value="ECO:0007669"/>
    <property type="project" value="UniProtKB-KW"/>
</dbReference>
<dbReference type="EMBL" id="LASV01000101">
    <property type="protein sequence ID" value="KKA23453.1"/>
    <property type="molecule type" value="Genomic_DNA"/>
</dbReference>
<evidence type="ECO:0000313" key="2">
    <source>
        <dbReference type="EMBL" id="KKA23453.1"/>
    </source>
</evidence>
<dbReference type="Proteomes" id="UP000053958">
    <property type="component" value="Unassembled WGS sequence"/>
</dbReference>
<feature type="compositionally biased region" description="Low complexity" evidence="1">
    <location>
        <begin position="685"/>
        <end position="699"/>
    </location>
</feature>
<feature type="compositionally biased region" description="Basic residues" evidence="1">
    <location>
        <begin position="320"/>
        <end position="330"/>
    </location>
</feature>
<sequence>MDQPERSSRSDSRRAPAAQDANTSRRRRKSLPSRSTSVPRQRSANPPPLPPASPEVISSLISSLSSISTPAQTHFDNIPHIGSHTAPPSPNPQSEFGGRLDGKSSTEHGFGMDYGAYKTPAESINSSFLHPDDAAIAPVVRMAPAPAPSSPRAKSSFGRDSSSLRPTSRGSYASSRAPYDEYSGFGVISAEPGPRPSRTASIASSSSGGRKSLKGQLGLLRKASREFVQDKETDRTRKTPTQDDGVKSGVARSRTSLRSRHSMADVAEEGGNSDTVEESPSKGEATSPTTPLPSPGGIGSGRFIPARDSSLRHSYSSNSNKKRRSARHGRYSSTGSKDLKVDADIAEAKNETEQTTKRIQEVKEQQQRIKTGMENGQDTSAMPKQATSESQQRISRSSTEPPPRRRSRGGEAFSKDIDPSSGDLQEESAPSPAVQTRRTREKEKEKKRQSLDKADPPLSPLGSKHHKRSPSGPLSPVRHSTVEERPSSADSIDLAVEAYVSSPRLTQKVPHPRSGRMIAFSEVGDPKGHVVFCCLGMGLTRYLMAFYDELARSLKLRLVTLDRPGVGESDPCEDGTCTPLTWPATALRIPQHIRGRIHLLAPWIPPSQMSSLGTHKEPLPNNAVPYSQRILRALPTPILKVANSSFMNATSSSLTTSLPKSPRRSKRKSIGRETPATTVAETSSGDNQQGQDRGAAQDATGSNSNQSTTPGSGNNAAALAAQNRERQSEYDTRLTYRIWELATTNANPAVDLLVCLERRQTIGFRYVDINREVVIHHGSRDTRVPVDNVRWLGRTMRRCEVRVLEGEGHGLMASAVVMSNVLSEIAQEWVDWTTVVQGRRGRRATITHHASRSGLASRSGIMV</sequence>
<protein>
    <submittedName>
        <fullName evidence="2">Hydrolase, alpha/beta fold family protein</fullName>
    </submittedName>
</protein>
<dbReference type="AlphaFoldDB" id="A0A0F4Z0Q3"/>
<proteinExistence type="predicted"/>
<dbReference type="InterPro" id="IPR050471">
    <property type="entry name" value="AB_hydrolase"/>
</dbReference>
<evidence type="ECO:0000256" key="1">
    <source>
        <dbReference type="SAM" id="MobiDB-lite"/>
    </source>
</evidence>
<dbReference type="STRING" id="1408163.A0A0F4Z0Q3"/>
<dbReference type="SUPFAM" id="SSF53474">
    <property type="entry name" value="alpha/beta-Hydrolases"/>
    <property type="match status" value="1"/>
</dbReference>
<keyword evidence="3" id="KW-1185">Reference proteome</keyword>
<dbReference type="InterPro" id="IPR029058">
    <property type="entry name" value="AB_hydrolase_fold"/>
</dbReference>
<feature type="compositionally biased region" description="Low complexity" evidence="1">
    <location>
        <begin position="32"/>
        <end position="44"/>
    </location>
</feature>
<feature type="region of interest" description="Disordered" evidence="1">
    <location>
        <begin position="649"/>
        <end position="726"/>
    </location>
</feature>
<feature type="compositionally biased region" description="Basic and acidic residues" evidence="1">
    <location>
        <begin position="223"/>
        <end position="246"/>
    </location>
</feature>